<sequence length="52" mass="5393">MGVLAIGVGAALCGSGAVAHFRERTPRNEMLLALGGFCFLLAGLFVTRSGHF</sequence>
<keyword evidence="1" id="KW-0812">Transmembrane</keyword>
<gene>
    <name evidence="2" type="ORF">MHA02_08890</name>
</gene>
<protein>
    <submittedName>
        <fullName evidence="2">Uncharacterized protein</fullName>
    </submittedName>
</protein>
<dbReference type="RefSeq" id="WP_170249014.1">
    <property type="nucleotide sequence ID" value="NZ_BJZT01000007.1"/>
</dbReference>
<name>A0A512ILB7_9HYPH</name>
<organism evidence="2 3">
    <name type="scientific">Methylobacterium haplocladii</name>
    <dbReference type="NCBI Taxonomy" id="1176176"/>
    <lineage>
        <taxon>Bacteria</taxon>
        <taxon>Pseudomonadati</taxon>
        <taxon>Pseudomonadota</taxon>
        <taxon>Alphaproteobacteria</taxon>
        <taxon>Hyphomicrobiales</taxon>
        <taxon>Methylobacteriaceae</taxon>
        <taxon>Methylobacterium</taxon>
    </lineage>
</organism>
<keyword evidence="3" id="KW-1185">Reference proteome</keyword>
<dbReference type="Proteomes" id="UP000321258">
    <property type="component" value="Unassembled WGS sequence"/>
</dbReference>
<accession>A0A512ILB7</accession>
<dbReference type="AlphaFoldDB" id="A0A512ILB7"/>
<comment type="caution">
    <text evidence="2">The sequence shown here is derived from an EMBL/GenBank/DDBJ whole genome shotgun (WGS) entry which is preliminary data.</text>
</comment>
<keyword evidence="1" id="KW-0472">Membrane</keyword>
<keyword evidence="1" id="KW-1133">Transmembrane helix</keyword>
<dbReference type="EMBL" id="BJZT01000007">
    <property type="protein sequence ID" value="GEO98501.1"/>
    <property type="molecule type" value="Genomic_DNA"/>
</dbReference>
<reference evidence="2 3" key="1">
    <citation type="submission" date="2019-07" db="EMBL/GenBank/DDBJ databases">
        <title>Whole genome shotgun sequence of Methylobacterium haplocladii NBRC 107714.</title>
        <authorList>
            <person name="Hosoyama A."/>
            <person name="Uohara A."/>
            <person name="Ohji S."/>
            <person name="Ichikawa N."/>
        </authorList>
    </citation>
    <scope>NUCLEOTIDE SEQUENCE [LARGE SCALE GENOMIC DNA]</scope>
    <source>
        <strain evidence="2 3">NBRC 107714</strain>
    </source>
</reference>
<proteinExistence type="predicted"/>
<evidence type="ECO:0000313" key="3">
    <source>
        <dbReference type="Proteomes" id="UP000321258"/>
    </source>
</evidence>
<evidence type="ECO:0000256" key="1">
    <source>
        <dbReference type="SAM" id="Phobius"/>
    </source>
</evidence>
<feature type="transmembrane region" description="Helical" evidence="1">
    <location>
        <begin position="29"/>
        <end position="47"/>
    </location>
</feature>
<evidence type="ECO:0000313" key="2">
    <source>
        <dbReference type="EMBL" id="GEO98501.1"/>
    </source>
</evidence>